<keyword evidence="4" id="KW-1278">Translocase</keyword>
<name>A0A3B0WEM1_9ZZZZ</name>
<proteinExistence type="predicted"/>
<dbReference type="GO" id="GO:0016887">
    <property type="term" value="F:ATP hydrolysis activity"/>
    <property type="evidence" value="ECO:0007669"/>
    <property type="project" value="InterPro"/>
</dbReference>
<evidence type="ECO:0000256" key="6">
    <source>
        <dbReference type="SAM" id="MobiDB-lite"/>
    </source>
</evidence>
<evidence type="ECO:0000256" key="5">
    <source>
        <dbReference type="ARBA" id="ARBA00023136"/>
    </source>
</evidence>
<evidence type="ECO:0000259" key="7">
    <source>
        <dbReference type="PROSITE" id="PS50893"/>
    </source>
</evidence>
<gene>
    <name evidence="8" type="ORF">MNBD_GAMMA04-216</name>
</gene>
<feature type="non-terminal residue" evidence="8">
    <location>
        <position position="1"/>
    </location>
</feature>
<dbReference type="PANTHER" id="PTHR42734:SF9">
    <property type="entry name" value="ZINC IMPORT ATP-BINDING PROTEIN ZNUC"/>
    <property type="match status" value="1"/>
</dbReference>
<keyword evidence="5" id="KW-0472">Membrane</keyword>
<dbReference type="InterPro" id="IPR003439">
    <property type="entry name" value="ABC_transporter-like_ATP-bd"/>
</dbReference>
<keyword evidence="3" id="KW-0862">Zinc</keyword>
<dbReference type="AlphaFoldDB" id="A0A3B0WEM1"/>
<dbReference type="GO" id="GO:0010043">
    <property type="term" value="P:response to zinc ion"/>
    <property type="evidence" value="ECO:0007669"/>
    <property type="project" value="TreeGrafter"/>
</dbReference>
<dbReference type="Gene3D" id="3.40.50.300">
    <property type="entry name" value="P-loop containing nucleotide triphosphate hydrolases"/>
    <property type="match status" value="1"/>
</dbReference>
<sequence>DHKNTLKIGFMPQKIHIDATLPMSVKRFLELGLPKNNTQKPTPEHLLLSKLNSPCPPSFKTRLRQLFSTATYDSTRLDKLTKELQLSALLSQPIQQVSGGEMQRILLARALMGEPELLVLDEPVQGVDIKGQAELYQYIDHIRHHYGCGILMVSHDLHIVMQHTDQVLCLNQHICCTGHPKDVSESPEFQTLFTSQPEGIALYEHHHDHNTCEHTHGQTLDQTHDSKNSPPPSQPKQRGEKI</sequence>
<evidence type="ECO:0000256" key="2">
    <source>
        <dbReference type="ARBA" id="ARBA00022475"/>
    </source>
</evidence>
<dbReference type="GO" id="GO:0005524">
    <property type="term" value="F:ATP binding"/>
    <property type="evidence" value="ECO:0007669"/>
    <property type="project" value="UniProtKB-KW"/>
</dbReference>
<organism evidence="8">
    <name type="scientific">hydrothermal vent metagenome</name>
    <dbReference type="NCBI Taxonomy" id="652676"/>
    <lineage>
        <taxon>unclassified sequences</taxon>
        <taxon>metagenomes</taxon>
        <taxon>ecological metagenomes</taxon>
    </lineage>
</organism>
<reference evidence="8" key="1">
    <citation type="submission" date="2018-06" db="EMBL/GenBank/DDBJ databases">
        <authorList>
            <person name="Zhirakovskaya E."/>
        </authorList>
    </citation>
    <scope>NUCLEOTIDE SEQUENCE</scope>
</reference>
<dbReference type="Pfam" id="PF00005">
    <property type="entry name" value="ABC_tran"/>
    <property type="match status" value="1"/>
</dbReference>
<accession>A0A3B0WEM1</accession>
<dbReference type="EMBL" id="UOFB01000219">
    <property type="protein sequence ID" value="VAW47809.1"/>
    <property type="molecule type" value="Genomic_DNA"/>
</dbReference>
<evidence type="ECO:0000256" key="1">
    <source>
        <dbReference type="ARBA" id="ARBA00022448"/>
    </source>
</evidence>
<keyword evidence="8" id="KW-0547">Nucleotide-binding</keyword>
<keyword evidence="2" id="KW-1003">Cell membrane</keyword>
<keyword evidence="8" id="KW-0067">ATP-binding</keyword>
<evidence type="ECO:0000313" key="8">
    <source>
        <dbReference type="EMBL" id="VAW47809.1"/>
    </source>
</evidence>
<feature type="domain" description="ABC transporter" evidence="7">
    <location>
        <begin position="3"/>
        <end position="196"/>
    </location>
</feature>
<dbReference type="PROSITE" id="PS00211">
    <property type="entry name" value="ABC_TRANSPORTER_1"/>
    <property type="match status" value="1"/>
</dbReference>
<dbReference type="PANTHER" id="PTHR42734">
    <property type="entry name" value="METAL TRANSPORT SYSTEM ATP-BINDING PROTEIN TM_0124-RELATED"/>
    <property type="match status" value="1"/>
</dbReference>
<feature type="compositionally biased region" description="Basic and acidic residues" evidence="6">
    <location>
        <begin position="211"/>
        <end position="227"/>
    </location>
</feature>
<feature type="region of interest" description="Disordered" evidence="6">
    <location>
        <begin position="211"/>
        <end position="242"/>
    </location>
</feature>
<protein>
    <submittedName>
        <fullName evidence="8">Zinc ABC transporter, ATP-binding protein ZnuC</fullName>
    </submittedName>
</protein>
<evidence type="ECO:0000256" key="4">
    <source>
        <dbReference type="ARBA" id="ARBA00022967"/>
    </source>
</evidence>
<dbReference type="InterPro" id="IPR027417">
    <property type="entry name" value="P-loop_NTPase"/>
</dbReference>
<evidence type="ECO:0000256" key="3">
    <source>
        <dbReference type="ARBA" id="ARBA00022833"/>
    </source>
</evidence>
<dbReference type="SUPFAM" id="SSF52540">
    <property type="entry name" value="P-loop containing nucleoside triphosphate hydrolases"/>
    <property type="match status" value="1"/>
</dbReference>
<dbReference type="InterPro" id="IPR050153">
    <property type="entry name" value="Metal_Ion_Import_ABC"/>
</dbReference>
<dbReference type="InterPro" id="IPR017871">
    <property type="entry name" value="ABC_transporter-like_CS"/>
</dbReference>
<dbReference type="PROSITE" id="PS50893">
    <property type="entry name" value="ABC_TRANSPORTER_2"/>
    <property type="match status" value="1"/>
</dbReference>
<keyword evidence="1" id="KW-0813">Transport</keyword>